<keyword evidence="2" id="KW-1185">Reference proteome</keyword>
<evidence type="ECO:0000313" key="2">
    <source>
        <dbReference type="Proteomes" id="UP001645859"/>
    </source>
</evidence>
<name>A0ABS1SCH6_9MICO</name>
<dbReference type="RefSeq" id="WP_202343027.1">
    <property type="nucleotide sequence ID" value="NZ_BAAAPI010000009.1"/>
</dbReference>
<dbReference type="Gene3D" id="3.10.129.10">
    <property type="entry name" value="Hotdog Thioesterase"/>
    <property type="match status" value="1"/>
</dbReference>
<comment type="caution">
    <text evidence="1">The sequence shown here is derived from an EMBL/GenBank/DDBJ whole genome shotgun (WGS) entry which is preliminary data.</text>
</comment>
<dbReference type="PANTHER" id="PTHR31793">
    <property type="entry name" value="4-HYDROXYBENZOYL-COA THIOESTERASE FAMILY MEMBER"/>
    <property type="match status" value="1"/>
</dbReference>
<sequence length="173" mass="19459">MARTRIDMELRWGDQDAYGHVNNVAFARFLEEARVRTFWLGSGRERTGMERHFRSDDPAGPKMLVANQQIEFLRVLEYSERPITVELWIGKLGGSSLEVHYEIVEGAHRDSGDRDMADAPAAGGTNAERNVVARAISHIVIVHGETMRPLRLSDAGRASVSAWMDDPVQMRRG</sequence>
<reference evidence="1 2" key="1">
    <citation type="submission" date="2018-09" db="EMBL/GenBank/DDBJ databases">
        <title>Comparative genomics of Leucobacter spp.</title>
        <authorList>
            <person name="Reis A.C."/>
            <person name="Kolvenbach B.A."/>
            <person name="Corvini P.F.X."/>
            <person name="Nunes O.C."/>
        </authorList>
    </citation>
    <scope>NUCLEOTIDE SEQUENCE [LARGE SCALE GENOMIC DNA]</scope>
    <source>
        <strain evidence="1 2">TAN 31504</strain>
    </source>
</reference>
<organism evidence="1 2">
    <name type="scientific">Leucobacter chromiireducens subsp. solipictus</name>
    <dbReference type="NCBI Taxonomy" id="398235"/>
    <lineage>
        <taxon>Bacteria</taxon>
        <taxon>Bacillati</taxon>
        <taxon>Actinomycetota</taxon>
        <taxon>Actinomycetes</taxon>
        <taxon>Micrococcales</taxon>
        <taxon>Microbacteriaceae</taxon>
        <taxon>Leucobacter</taxon>
    </lineage>
</organism>
<evidence type="ECO:0000313" key="1">
    <source>
        <dbReference type="EMBL" id="MBL3677747.1"/>
    </source>
</evidence>
<dbReference type="Pfam" id="PF13279">
    <property type="entry name" value="4HBT_2"/>
    <property type="match status" value="1"/>
</dbReference>
<dbReference type="PANTHER" id="PTHR31793:SF24">
    <property type="entry name" value="LONG-CHAIN ACYL-COA THIOESTERASE FADM"/>
    <property type="match status" value="1"/>
</dbReference>
<dbReference type="InterPro" id="IPR050563">
    <property type="entry name" value="4-hydroxybenzoyl-CoA_TE"/>
</dbReference>
<accession>A0ABS1SCH6</accession>
<dbReference type="InterPro" id="IPR029069">
    <property type="entry name" value="HotDog_dom_sf"/>
</dbReference>
<protein>
    <submittedName>
        <fullName evidence="1">Acyl-CoA thioesterase</fullName>
    </submittedName>
</protein>
<dbReference type="Proteomes" id="UP001645859">
    <property type="component" value="Unassembled WGS sequence"/>
</dbReference>
<dbReference type="EMBL" id="QYAC01000001">
    <property type="protein sequence ID" value="MBL3677747.1"/>
    <property type="molecule type" value="Genomic_DNA"/>
</dbReference>
<gene>
    <name evidence="1" type="ORF">D3230_00280</name>
</gene>
<proteinExistence type="predicted"/>
<dbReference type="CDD" id="cd00586">
    <property type="entry name" value="4HBT"/>
    <property type="match status" value="1"/>
</dbReference>
<dbReference type="SUPFAM" id="SSF54637">
    <property type="entry name" value="Thioesterase/thiol ester dehydrase-isomerase"/>
    <property type="match status" value="1"/>
</dbReference>